<feature type="domain" description="Response regulatory" evidence="12">
    <location>
        <begin position="3"/>
        <end position="121"/>
    </location>
</feature>
<evidence type="ECO:0000313" key="13">
    <source>
        <dbReference type="EMBL" id="QBE99239.1"/>
    </source>
</evidence>
<evidence type="ECO:0000256" key="2">
    <source>
        <dbReference type="ARBA" id="ARBA00018672"/>
    </source>
</evidence>
<dbReference type="InterPro" id="IPR018062">
    <property type="entry name" value="HTH_AraC-typ_CS"/>
</dbReference>
<name>A0A4P6M3E0_9FIRM</name>
<dbReference type="InterPro" id="IPR011006">
    <property type="entry name" value="CheY-like_superfamily"/>
</dbReference>
<dbReference type="EMBL" id="CP035945">
    <property type="protein sequence ID" value="QBE99239.1"/>
    <property type="molecule type" value="Genomic_DNA"/>
</dbReference>
<dbReference type="Pfam" id="PF00072">
    <property type="entry name" value="Response_reg"/>
    <property type="match status" value="1"/>
</dbReference>
<dbReference type="PRINTS" id="PR00032">
    <property type="entry name" value="HTHARAC"/>
</dbReference>
<dbReference type="AlphaFoldDB" id="A0A4P6M3E0"/>
<dbReference type="CDD" id="cd17536">
    <property type="entry name" value="REC_YesN-like"/>
    <property type="match status" value="1"/>
</dbReference>
<evidence type="ECO:0000256" key="8">
    <source>
        <dbReference type="ARBA" id="ARBA00023163"/>
    </source>
</evidence>
<feature type="modified residue" description="4-aspartylphosphate" evidence="10">
    <location>
        <position position="56"/>
    </location>
</feature>
<dbReference type="InterPro" id="IPR018060">
    <property type="entry name" value="HTH_AraC"/>
</dbReference>
<evidence type="ECO:0000256" key="7">
    <source>
        <dbReference type="ARBA" id="ARBA00023125"/>
    </source>
</evidence>
<evidence type="ECO:0000256" key="5">
    <source>
        <dbReference type="ARBA" id="ARBA00023012"/>
    </source>
</evidence>
<comment type="function">
    <text evidence="9">May play the central regulatory role in sporulation. It may be an element of the effector pathway responsible for the activation of sporulation genes in response to nutritional stress. Spo0A may act in concert with spo0H (a sigma factor) to control the expression of some genes that are critical to the sporulation process.</text>
</comment>
<gene>
    <name evidence="13" type="ORF">PMF13cell1_04812</name>
</gene>
<evidence type="ECO:0000259" key="11">
    <source>
        <dbReference type="PROSITE" id="PS01124"/>
    </source>
</evidence>
<dbReference type="SUPFAM" id="SSF46689">
    <property type="entry name" value="Homeodomain-like"/>
    <property type="match status" value="1"/>
</dbReference>
<dbReference type="PANTHER" id="PTHR42713:SF3">
    <property type="entry name" value="TRANSCRIPTIONAL REGULATORY PROTEIN HPTR"/>
    <property type="match status" value="1"/>
</dbReference>
<dbReference type="SUPFAM" id="SSF52172">
    <property type="entry name" value="CheY-like"/>
    <property type="match status" value="1"/>
</dbReference>
<organism evidence="13 14">
    <name type="scientific">Blautia producta</name>
    <dbReference type="NCBI Taxonomy" id="33035"/>
    <lineage>
        <taxon>Bacteria</taxon>
        <taxon>Bacillati</taxon>
        <taxon>Bacillota</taxon>
        <taxon>Clostridia</taxon>
        <taxon>Lachnospirales</taxon>
        <taxon>Lachnospiraceae</taxon>
        <taxon>Blautia</taxon>
    </lineage>
</organism>
<dbReference type="GO" id="GO:0005737">
    <property type="term" value="C:cytoplasm"/>
    <property type="evidence" value="ECO:0007669"/>
    <property type="project" value="UniProtKB-SubCell"/>
</dbReference>
<evidence type="ECO:0000256" key="1">
    <source>
        <dbReference type="ARBA" id="ARBA00004496"/>
    </source>
</evidence>
<accession>A0A4P6M3E0</accession>
<dbReference type="InterPro" id="IPR001789">
    <property type="entry name" value="Sig_transdc_resp-reg_receiver"/>
</dbReference>
<dbReference type="GO" id="GO:0003700">
    <property type="term" value="F:DNA-binding transcription factor activity"/>
    <property type="evidence" value="ECO:0007669"/>
    <property type="project" value="InterPro"/>
</dbReference>
<dbReference type="Pfam" id="PF12833">
    <property type="entry name" value="HTH_18"/>
    <property type="match status" value="1"/>
</dbReference>
<evidence type="ECO:0000256" key="10">
    <source>
        <dbReference type="PROSITE-ProRule" id="PRU00169"/>
    </source>
</evidence>
<dbReference type="InterPro" id="IPR051552">
    <property type="entry name" value="HptR"/>
</dbReference>
<dbReference type="PANTHER" id="PTHR42713">
    <property type="entry name" value="HISTIDINE KINASE-RELATED"/>
    <property type="match status" value="1"/>
</dbReference>
<dbReference type="PROSITE" id="PS50110">
    <property type="entry name" value="RESPONSE_REGULATORY"/>
    <property type="match status" value="1"/>
</dbReference>
<dbReference type="Gene3D" id="3.40.50.2300">
    <property type="match status" value="1"/>
</dbReference>
<dbReference type="RefSeq" id="WP_130182389.1">
    <property type="nucleotide sequence ID" value="NZ_CP035945.1"/>
</dbReference>
<dbReference type="InterPro" id="IPR020449">
    <property type="entry name" value="Tscrpt_reg_AraC-type_HTH"/>
</dbReference>
<evidence type="ECO:0000259" key="12">
    <source>
        <dbReference type="PROSITE" id="PS50110"/>
    </source>
</evidence>
<evidence type="ECO:0000313" key="14">
    <source>
        <dbReference type="Proteomes" id="UP000289794"/>
    </source>
</evidence>
<dbReference type="SMART" id="SM00448">
    <property type="entry name" value="REC"/>
    <property type="match status" value="1"/>
</dbReference>
<evidence type="ECO:0000256" key="4">
    <source>
        <dbReference type="ARBA" id="ARBA00022553"/>
    </source>
</evidence>
<dbReference type="Gene3D" id="1.10.10.60">
    <property type="entry name" value="Homeodomain-like"/>
    <property type="match status" value="2"/>
</dbReference>
<dbReference type="PROSITE" id="PS00041">
    <property type="entry name" value="HTH_ARAC_FAMILY_1"/>
    <property type="match status" value="1"/>
</dbReference>
<keyword evidence="4 10" id="KW-0597">Phosphoprotein</keyword>
<dbReference type="GO" id="GO:0000160">
    <property type="term" value="P:phosphorelay signal transduction system"/>
    <property type="evidence" value="ECO:0007669"/>
    <property type="project" value="UniProtKB-KW"/>
</dbReference>
<evidence type="ECO:0000256" key="9">
    <source>
        <dbReference type="ARBA" id="ARBA00024867"/>
    </source>
</evidence>
<dbReference type="InterPro" id="IPR009057">
    <property type="entry name" value="Homeodomain-like_sf"/>
</dbReference>
<dbReference type="Proteomes" id="UP000289794">
    <property type="component" value="Chromosome"/>
</dbReference>
<evidence type="ECO:0000256" key="6">
    <source>
        <dbReference type="ARBA" id="ARBA00023015"/>
    </source>
</evidence>
<keyword evidence="3" id="KW-0963">Cytoplasm</keyword>
<comment type="subcellular location">
    <subcellularLocation>
        <location evidence="1">Cytoplasm</location>
    </subcellularLocation>
</comment>
<keyword evidence="5" id="KW-0902">Two-component regulatory system</keyword>
<sequence>MMKILIAEDEIYARKSMKKQIMELDFGREFHILEAQNGEQGLALFRQEEPDLVFTDIRMPKMDGLELLREIKREDPEAKVIMVSAYADFEYAKSAIKFGAEGYLLKPIEDVELEEFLMKFRQQSTRKKEHAMFSGKDIVTRFIAQSVQEEDAGKDLLAERMFGKVFWKYQVLVLWFAGRKYPDREEFMLWLHNIYGQEVWTAFRLIELEKDIWMMVMGADGQSRFRQKRIVQKLPKEGYECYLGISAECQEPGELKSALAQATAAAENRIYSDEHLLEYRELAKIKAVKYEMTEEQKNFLQIALERKSRDRIQSAFSEIFRDMGEKGRIHVDSLEIFLAQAALMIHQAAGRPIPRLRLIDFANMEEMKSRLLETALEYCACGPEVRSSKGEDIIRGMKEYAQKNYHMDISVRMLAEKVFFMNAAYLSHLFTEKTGISYSAYIRRLRVEKARELLERDAYSITDIASMVGYNDTSQFIRIFKQETGMTPRKFRCQSLKEN</sequence>
<feature type="domain" description="HTH araC/xylS-type" evidence="11">
    <location>
        <begin position="395"/>
        <end position="494"/>
    </location>
</feature>
<reference evidence="13 14" key="1">
    <citation type="submission" date="2019-01" db="EMBL/GenBank/DDBJ databases">
        <title>PMF-metabolizing Aryl O-demethylase.</title>
        <authorList>
            <person name="Kim M."/>
        </authorList>
    </citation>
    <scope>NUCLEOTIDE SEQUENCE [LARGE SCALE GENOMIC DNA]</scope>
    <source>
        <strain evidence="13 14">PMF1</strain>
    </source>
</reference>
<dbReference type="GO" id="GO:0043565">
    <property type="term" value="F:sequence-specific DNA binding"/>
    <property type="evidence" value="ECO:0007669"/>
    <property type="project" value="InterPro"/>
</dbReference>
<keyword evidence="6" id="KW-0805">Transcription regulation</keyword>
<protein>
    <recommendedName>
        <fullName evidence="2">Stage 0 sporulation protein A homolog</fullName>
    </recommendedName>
</protein>
<keyword evidence="8" id="KW-0804">Transcription</keyword>
<dbReference type="KEGG" id="bpro:PMF13cell1_04812"/>
<dbReference type="SMART" id="SM00342">
    <property type="entry name" value="HTH_ARAC"/>
    <property type="match status" value="1"/>
</dbReference>
<evidence type="ECO:0000256" key="3">
    <source>
        <dbReference type="ARBA" id="ARBA00022490"/>
    </source>
</evidence>
<proteinExistence type="predicted"/>
<dbReference type="PROSITE" id="PS01124">
    <property type="entry name" value="HTH_ARAC_FAMILY_2"/>
    <property type="match status" value="1"/>
</dbReference>
<keyword evidence="7" id="KW-0238">DNA-binding</keyword>